<keyword evidence="2" id="KW-0472">Membrane</keyword>
<feature type="compositionally biased region" description="Polar residues" evidence="1">
    <location>
        <begin position="94"/>
        <end position="108"/>
    </location>
</feature>
<feature type="signal peptide" evidence="3">
    <location>
        <begin position="1"/>
        <end position="23"/>
    </location>
</feature>
<feature type="chain" id="PRO_5013849579" description="PKD/REJ-like domain-containing protein" evidence="3">
    <location>
        <begin position="24"/>
        <end position="1108"/>
    </location>
</feature>
<feature type="region of interest" description="Disordered" evidence="1">
    <location>
        <begin position="1060"/>
        <end position="1108"/>
    </location>
</feature>
<organism evidence="5 6">
    <name type="scientific">Stichopus japonicus</name>
    <name type="common">Sea cucumber</name>
    <dbReference type="NCBI Taxonomy" id="307972"/>
    <lineage>
        <taxon>Eukaryota</taxon>
        <taxon>Metazoa</taxon>
        <taxon>Echinodermata</taxon>
        <taxon>Eleutherozoa</taxon>
        <taxon>Echinozoa</taxon>
        <taxon>Holothuroidea</taxon>
        <taxon>Aspidochirotacea</taxon>
        <taxon>Aspidochirotida</taxon>
        <taxon>Stichopodidae</taxon>
        <taxon>Apostichopus</taxon>
    </lineage>
</organism>
<dbReference type="EMBL" id="MRZV01000155">
    <property type="protein sequence ID" value="PIK57036.1"/>
    <property type="molecule type" value="Genomic_DNA"/>
</dbReference>
<dbReference type="InterPro" id="IPR002859">
    <property type="entry name" value="PKD/REJ-like"/>
</dbReference>
<evidence type="ECO:0000259" key="4">
    <source>
        <dbReference type="Pfam" id="PF02010"/>
    </source>
</evidence>
<evidence type="ECO:0000313" key="6">
    <source>
        <dbReference type="Proteomes" id="UP000230750"/>
    </source>
</evidence>
<feature type="region of interest" description="Disordered" evidence="1">
    <location>
        <begin position="94"/>
        <end position="137"/>
    </location>
</feature>
<dbReference type="Proteomes" id="UP000230750">
    <property type="component" value="Unassembled WGS sequence"/>
</dbReference>
<dbReference type="AlphaFoldDB" id="A0A2G8L9V1"/>
<dbReference type="Pfam" id="PF02010">
    <property type="entry name" value="REJ"/>
    <property type="match status" value="1"/>
</dbReference>
<dbReference type="STRING" id="307972.A0A2G8L9V1"/>
<protein>
    <recommendedName>
        <fullName evidence="4">PKD/REJ-like domain-containing protein</fullName>
    </recommendedName>
</protein>
<evidence type="ECO:0000256" key="1">
    <source>
        <dbReference type="SAM" id="MobiDB-lite"/>
    </source>
</evidence>
<reference evidence="5 6" key="1">
    <citation type="journal article" date="2017" name="PLoS Biol.">
        <title>The sea cucumber genome provides insights into morphological evolution and visceral regeneration.</title>
        <authorList>
            <person name="Zhang X."/>
            <person name="Sun L."/>
            <person name="Yuan J."/>
            <person name="Sun Y."/>
            <person name="Gao Y."/>
            <person name="Zhang L."/>
            <person name="Li S."/>
            <person name="Dai H."/>
            <person name="Hamel J.F."/>
            <person name="Liu C."/>
            <person name="Yu Y."/>
            <person name="Liu S."/>
            <person name="Lin W."/>
            <person name="Guo K."/>
            <person name="Jin S."/>
            <person name="Xu P."/>
            <person name="Storey K.B."/>
            <person name="Huan P."/>
            <person name="Zhang T."/>
            <person name="Zhou Y."/>
            <person name="Zhang J."/>
            <person name="Lin C."/>
            <person name="Li X."/>
            <person name="Xing L."/>
            <person name="Huo D."/>
            <person name="Sun M."/>
            <person name="Wang L."/>
            <person name="Mercier A."/>
            <person name="Li F."/>
            <person name="Yang H."/>
            <person name="Xiang J."/>
        </authorList>
    </citation>
    <scope>NUCLEOTIDE SEQUENCE [LARGE SCALE GENOMIC DNA]</scope>
    <source>
        <strain evidence="5">Shaxun</strain>
        <tissue evidence="5">Muscle</tissue>
    </source>
</reference>
<evidence type="ECO:0000256" key="2">
    <source>
        <dbReference type="SAM" id="Phobius"/>
    </source>
</evidence>
<dbReference type="OrthoDB" id="10068766at2759"/>
<sequence length="1108" mass="116143">MELFQISLIITVGMVSLVKLSTTQELQDEDTSVYMVVTGRTETTTVFEDEGSGSGSGDDVIEFSTTPIGSTSSFSDAVMRFTSASSNATTDLPTHRVTVTESSGSDVTTESDEVEMPTDRAISTESSGSDVTTELGESDEMTTTIDQLVTEIVDAVETTYDVTTNPADAEVTSPSLQLGDGSTTEAVNLSPPVAIVVVPSSVVPVCSSVTVSGVNSYSLSSSIVQYTWSVSSTGDVTEIESLLMTVNANDGEASFDLTGSDLSQVGAVCSFTLTVTDENELQHSVTFDIEASSDETFSVGISTTIDTLAADRTDTFQLRSVVTFFEGCDSATDVPVQFSWSSNSVDVQSALGITSNSALTIPANTLSSGATTIFTLQVCLGSDSSYCASASQTITTTIPEIQAIISGPSTRLVGVSSGDLTFDGSASNDPSDLPGDLSYSWSLEKFVDASFVQVTDATGNTIFAELVDATITFNSSLLSAGNVYRCTLTVTKGERAANQTVIIETTDVETIDVSLTVDSNSLHSDDILIAKCSYTTTDVVIVTWSITSIDDSTMVPLNDSALSVPLQRTSATGSSIAVLTLAGDVLSPGNSYAIKCALTNQTGEDVGLASIDVTVFSKPISCQVSVADYTVLLEITLSTVGCVTSSVFPPLLYAYYYVANDNGDLKQLSLQSADSVVSVVGPRAFEVSNEVTFVAEVTVFQPAENLNSILESVASTDSSSAVDSATVAELQVNLLAAALSEADGASNVAVVLVDQVSGINTTDLGSSAKEGLADTVTSILSDVTSSSDPISSTTLTSILTTTQGLHSQGVDNSKISNVEEQVLKLITRNALTGGVPVEITTADATYAVKKAAPCGELNVNSATSSSTVDMGDDVCNSYSSWSCGSDTVCLGVSIKTVFYDEGVDYISSSTSTATSLSSPVMKIDLGNDQTDSWSSEGVETVVDSSTGTVQCRTSHLSAFVVVIDDTSSSDVTQGNIADVDTTATTTTTTTTDNTTENRQATVPTTFFSNPLYTTIIVVGVLFFLLCGMVFIFFCVLYICQRQQRKAITESQEIILGEIRTRREGRRSRPTTPRGKVTPEPPADDNGNTTKMAAVPPSHEMEDPKIAWI</sequence>
<proteinExistence type="predicted"/>
<feature type="domain" description="PKD/REJ-like" evidence="4">
    <location>
        <begin position="335"/>
        <end position="697"/>
    </location>
</feature>
<keyword evidence="2" id="KW-1133">Transmembrane helix</keyword>
<feature type="transmembrane region" description="Helical" evidence="2">
    <location>
        <begin position="1011"/>
        <end position="1038"/>
    </location>
</feature>
<gene>
    <name evidence="5" type="ORF">BSL78_06032</name>
</gene>
<name>A0A2G8L9V1_STIJA</name>
<dbReference type="CDD" id="cd12087">
    <property type="entry name" value="TM_EGFR-like"/>
    <property type="match status" value="1"/>
</dbReference>
<keyword evidence="3" id="KW-0732">Signal</keyword>
<evidence type="ECO:0000256" key="3">
    <source>
        <dbReference type="SAM" id="SignalP"/>
    </source>
</evidence>
<keyword evidence="6" id="KW-1185">Reference proteome</keyword>
<feature type="compositionally biased region" description="Polar residues" evidence="1">
    <location>
        <begin position="121"/>
        <end position="132"/>
    </location>
</feature>
<keyword evidence="2" id="KW-0812">Transmembrane</keyword>
<accession>A0A2G8L9V1</accession>
<feature type="compositionally biased region" description="Basic and acidic residues" evidence="1">
    <location>
        <begin position="1098"/>
        <end position="1108"/>
    </location>
</feature>
<comment type="caution">
    <text evidence="5">The sequence shown here is derived from an EMBL/GenBank/DDBJ whole genome shotgun (WGS) entry which is preliminary data.</text>
</comment>
<evidence type="ECO:0000313" key="5">
    <source>
        <dbReference type="EMBL" id="PIK57036.1"/>
    </source>
</evidence>